<evidence type="ECO:0000256" key="3">
    <source>
        <dbReference type="SAM" id="Phobius"/>
    </source>
</evidence>
<gene>
    <name evidence="4" type="primary">copB</name>
    <name evidence="4" type="ORF">ELAC_0401</name>
</gene>
<keyword evidence="3" id="KW-1133">Transmembrane helix</keyword>
<feature type="transmembrane region" description="Helical" evidence="3">
    <location>
        <begin position="542"/>
        <end position="567"/>
    </location>
</feature>
<dbReference type="OrthoDB" id="264813at2"/>
<organism evidence="4 5">
    <name type="scientific">Estrella lausannensis</name>
    <dbReference type="NCBI Taxonomy" id="483423"/>
    <lineage>
        <taxon>Bacteria</taxon>
        <taxon>Pseudomonadati</taxon>
        <taxon>Chlamydiota</taxon>
        <taxon>Chlamydiia</taxon>
        <taxon>Parachlamydiales</taxon>
        <taxon>Candidatus Criblamydiaceae</taxon>
        <taxon>Estrella</taxon>
    </lineage>
</organism>
<keyword evidence="3" id="KW-0812">Transmembrane</keyword>
<keyword evidence="1" id="KW-0175">Coiled coil</keyword>
<reference evidence="5" key="1">
    <citation type="submission" date="2015-06" db="EMBL/GenBank/DDBJ databases">
        <authorList>
            <person name="Bertelli C."/>
        </authorList>
    </citation>
    <scope>NUCLEOTIDE SEQUENCE [LARGE SCALE GENOMIC DNA]</scope>
    <source>
        <strain evidence="5">CRIB-30</strain>
    </source>
</reference>
<protein>
    <submittedName>
        <fullName evidence="4">Methyl-accepting chemotaxis protein</fullName>
    </submittedName>
</protein>
<feature type="region of interest" description="Disordered" evidence="2">
    <location>
        <begin position="507"/>
        <end position="529"/>
    </location>
</feature>
<feature type="transmembrane region" description="Helical" evidence="3">
    <location>
        <begin position="669"/>
        <end position="690"/>
    </location>
</feature>
<keyword evidence="3" id="KW-0472">Membrane</keyword>
<dbReference type="Gene3D" id="1.20.120.20">
    <property type="entry name" value="Apolipoprotein"/>
    <property type="match status" value="1"/>
</dbReference>
<dbReference type="Proteomes" id="UP000220251">
    <property type="component" value="Unassembled WGS sequence"/>
</dbReference>
<evidence type="ECO:0000313" key="5">
    <source>
        <dbReference type="Proteomes" id="UP000220251"/>
    </source>
</evidence>
<keyword evidence="5" id="KW-1185">Reference proteome</keyword>
<feature type="coiled-coil region" evidence="1">
    <location>
        <begin position="913"/>
        <end position="944"/>
    </location>
</feature>
<evidence type="ECO:0000313" key="4">
    <source>
        <dbReference type="EMBL" id="CRX37762.1"/>
    </source>
</evidence>
<dbReference type="InterPro" id="IPR016024">
    <property type="entry name" value="ARM-type_fold"/>
</dbReference>
<evidence type="ECO:0000256" key="1">
    <source>
        <dbReference type="SAM" id="Coils"/>
    </source>
</evidence>
<sequence length="977" mass="105008">MTGMGNIGDTSSNVFFQISGGPLGSTTQTAASTTMTLADFQDVMVSLGYTEEQITNYLNNPSLPFLVTPQDTGQYVFDPVQLLNDLMSGGDGSGSVVTGENFGEVFEQRLGALLQDPSFLDEIGAASPEIAENKLKMALLNPDSVAGDKLQEVLRNLMEGAPEGWPPQAQLDVFERELGAKKDGSFEENMESMADEGDFMALRNAYYNNKPEQLTDAQKTMFNQIMAASNSQLQTIYGIPPNIQVPSPGAEYFNTSVNVNFEDDFKTKLVEMKLLGDLGLPGGITEQEFNTLRSMLYFNDPTNSQQSALQGKFQDLYNSILSEFKADNGLPEQWTPERQTAVGQAWADGVWRSSFMDNLNALSIPTEMKAQILAALANPAGADPIIQAMLGSLVDETTAGVIQSLGLPATWAPQAKTVDSNVPAASLLMARAGIANLQGIYNAGLEALAAMPPNDPNRSLLIDYLKRIGDSLSKLQEMMYIVESSSAKVSKTLGAAVQDMQQNKIDEAAKQAEEARNQKDSKGYKKQHDEGKQTFMKIFGPIMAVIMAILAVMTGNPALMAIALFMLANSLSQAFGGPDLMQKVFELVGKLVEKIGKALGLSESAISALSMLTKILLIVAVVVVCLATGGGSMVGSMILMQFIMDAVMKSDLILDGMKISDPDPDPEEIAKVTMAVMITMMAVMMTVMIVQMIVMTVLTGGAGAAPAAGMLAGIGAQLGAMAGQLAGAISTFITALGPVGQIIMKIVEAIQKVVEMVIKLLQKLMEIIQKVMNFVKDVAKAVGDIIKNVARAIVDAVDDLLKALSKGASEILSKTPQFVQNAARSVQDTVSQIAQKIQDLANQFIKFLKNSSVVQKIQQFFKDQADAWSKMNSGEKMSKVANYMQNAVDITIGLNSAVSGITQAQYAMMMAELVKLQAKSEAYIEEVEALIKMLKKIIENLLEGMGPITEFIQDINSLQVKKYEDASSAGGWDAVAS</sequence>
<dbReference type="SUPFAM" id="SSF48371">
    <property type="entry name" value="ARM repeat"/>
    <property type="match status" value="1"/>
</dbReference>
<feature type="transmembrane region" description="Helical" evidence="3">
    <location>
        <begin position="615"/>
        <end position="644"/>
    </location>
</feature>
<dbReference type="EMBL" id="CWGJ01000006">
    <property type="protein sequence ID" value="CRX37762.1"/>
    <property type="molecule type" value="Genomic_DNA"/>
</dbReference>
<evidence type="ECO:0000256" key="2">
    <source>
        <dbReference type="SAM" id="MobiDB-lite"/>
    </source>
</evidence>
<proteinExistence type="predicted"/>
<name>A0A0H5DNH4_9BACT</name>
<dbReference type="RefSeq" id="WP_098037618.1">
    <property type="nucleotide sequence ID" value="NZ_CWGJ01000006.1"/>
</dbReference>
<accession>A0A0H5DNH4</accession>
<feature type="transmembrane region" description="Helical" evidence="3">
    <location>
        <begin position="697"/>
        <end position="719"/>
    </location>
</feature>
<dbReference type="AlphaFoldDB" id="A0A0H5DNH4"/>